<dbReference type="GO" id="GO:0008017">
    <property type="term" value="F:microtubule binding"/>
    <property type="evidence" value="ECO:0007669"/>
    <property type="project" value="InterPro"/>
</dbReference>
<feature type="compositionally biased region" description="Low complexity" evidence="5">
    <location>
        <begin position="571"/>
        <end position="585"/>
    </location>
</feature>
<dbReference type="OrthoDB" id="76453at2759"/>
<proteinExistence type="predicted"/>
<keyword evidence="3" id="KW-0206">Cytoskeleton</keyword>
<keyword evidence="4" id="KW-0175">Coiled coil</keyword>
<evidence type="ECO:0000256" key="4">
    <source>
        <dbReference type="SAM" id="Coils"/>
    </source>
</evidence>
<feature type="compositionally biased region" description="Basic residues" evidence="5">
    <location>
        <begin position="588"/>
        <end position="602"/>
    </location>
</feature>
<feature type="region of interest" description="Disordered" evidence="5">
    <location>
        <begin position="648"/>
        <end position="748"/>
    </location>
</feature>
<dbReference type="InterPro" id="IPR024957">
    <property type="entry name" value="Cep57_MT-bd_dom"/>
</dbReference>
<dbReference type="Pfam" id="PF06657">
    <property type="entry name" value="Cep57_MT_bd"/>
    <property type="match status" value="1"/>
</dbReference>
<gene>
    <name evidence="8" type="ORF">PECM_008323</name>
</gene>
<comment type="caution">
    <text evidence="8">The sequence shown here is derived from an EMBL/GenBank/DDBJ whole genome shotgun (WGS) entry which is preliminary data.</text>
</comment>
<feature type="region of interest" description="Disordered" evidence="5">
    <location>
        <begin position="19"/>
        <end position="150"/>
    </location>
</feature>
<evidence type="ECO:0000256" key="1">
    <source>
        <dbReference type="ARBA" id="ARBA00004267"/>
    </source>
</evidence>
<feature type="compositionally biased region" description="Polar residues" evidence="5">
    <location>
        <begin position="219"/>
        <end position="229"/>
    </location>
</feature>
<evidence type="ECO:0008006" key="10">
    <source>
        <dbReference type="Google" id="ProtNLM"/>
    </source>
</evidence>
<feature type="compositionally biased region" description="Polar residues" evidence="5">
    <location>
        <begin position="120"/>
        <end position="133"/>
    </location>
</feature>
<feature type="compositionally biased region" description="Basic and acidic residues" evidence="5">
    <location>
        <begin position="253"/>
        <end position="262"/>
    </location>
</feature>
<feature type="region of interest" description="Disordered" evidence="5">
    <location>
        <begin position="932"/>
        <end position="965"/>
    </location>
</feature>
<sequence length="965" mass="108352">MPLSDLDFTVSDFDPEHEALASTREFGSPRLPNMKQTYDEDIEEDEPDFVINTSTLERAFPEFSQLPTSEEEEEEDEDNRAQQPNNRDRDTLSDISELSMEFGRGNSKNPARRIDDSRDSIMSFQNSVRSSSPAVRVEYPTPQKQSPARLTARRAAGENLRKDAQLRRATQAQKEIANPQVLSKSQRDNQRRTFSDMHAKVRDNYDGSFIGDERPAPVATNNRSTRFGNLNDSQEIADAVERASREAYAKEMRKAANGDTPRKPSNNHNNTMGDTMTRQSFLLPDLPNISELVSGVYEDGTPVFPRQHKMRSTRFVSPPHEATDMSTVRGHRPLDAIPIPEDEKALFVSLRLLQDKVAELEMFKSDAERRIEIYREENALLKSGRARHSDNRGADEVDNKKQTKRLNLEIEKLEAENIALQNQLDIADRKSQVQEAAVKRLNHERESAISQLGVAYLETRELKMENDQLREENSTLKSQLNRIVSKHHREEIQETESSVSASDPEDSNTYSADVSRNTKDVTSKSARAQSKSKRQEESRSKVSTQVDKEISRLEKERAEEALFSIEKPTSKRASASKSSRSGPSESRGHRKQSNTSKQRVKRVILEDVSSALDSTEQTKESAEADDLTLLSVIDENEIAKLRRTLEEERLSRKQRRFSATKDPAATDTVNVSRQSILKAPQPRKSALREPRLSISRPASAAGDITTRSSATMDADSSLVVPTSDRARRHSDQSAAPAPQRRKRRNVEEMTSAFILPDITLSRADLAGRSSSQLPESTQRALNKIAQHDGDNCMICKSTHPDDGSCSQEAVKIPQPIPVSERMPATEDPTMRPSQPPAVALATVLKTLEDELAHLKMQLASYQAAYNKLDVSLGKRQRKSIMQKIENVMKDIDMKSDQIYSLYDVLETCKGDLSKRDLDVTLESIGIDVTANTSKSRTGGVNVEDEEEDDLPWEGIESTAELTGHA</sequence>
<feature type="domain" description="Cep57 centrosome microtubule-binding" evidence="6">
    <location>
        <begin position="828"/>
        <end position="904"/>
    </location>
</feature>
<dbReference type="PANTHER" id="PTHR19336">
    <property type="entry name" value="UNCHARACTERIZED DUF1167"/>
    <property type="match status" value="1"/>
</dbReference>
<evidence type="ECO:0000259" key="7">
    <source>
        <dbReference type="Pfam" id="PF14197"/>
    </source>
</evidence>
<reference evidence="8" key="1">
    <citation type="journal article" date="2020" name="Front. Microbiol.">
        <title>Gene regulatory networks of Penicillium echinulatum 2HH and Penicillium oxalicum 114-2 inferred by a computational biology approach.</title>
        <authorList>
            <person name="Lenz A.R."/>
            <person name="Galan-Vasquez E."/>
            <person name="Balbinot E."/>
            <person name="De Abreu F.P."/>
            <person name="De Oliveira N.S."/>
            <person name="Da Rosa L.O."/>
            <person name="De Avila E Silva S."/>
            <person name="Camassola M."/>
            <person name="Dillon A.J.P."/>
            <person name="Perez-Rueda E."/>
        </authorList>
    </citation>
    <scope>NUCLEOTIDE SEQUENCE</scope>
    <source>
        <strain evidence="8">S1M29</strain>
    </source>
</reference>
<organism evidence="8 9">
    <name type="scientific">Penicillium ucsense</name>
    <dbReference type="NCBI Taxonomy" id="2839758"/>
    <lineage>
        <taxon>Eukaryota</taxon>
        <taxon>Fungi</taxon>
        <taxon>Dikarya</taxon>
        <taxon>Ascomycota</taxon>
        <taxon>Pezizomycotina</taxon>
        <taxon>Eurotiomycetes</taxon>
        <taxon>Eurotiomycetidae</taxon>
        <taxon>Eurotiales</taxon>
        <taxon>Aspergillaceae</taxon>
        <taxon>Penicillium</taxon>
    </lineage>
</organism>
<protein>
    <recommendedName>
        <fullName evidence="10">Cep57 centrosome microtubule-binding domain-containing protein</fullName>
    </recommendedName>
</protein>
<feature type="compositionally biased region" description="Polar residues" evidence="5">
    <location>
        <begin position="263"/>
        <end position="275"/>
    </location>
</feature>
<dbReference type="Pfam" id="PF14197">
    <property type="entry name" value="Cep57_CLD_2"/>
    <property type="match status" value="1"/>
</dbReference>
<feature type="compositionally biased region" description="Acidic residues" evidence="5">
    <location>
        <begin position="942"/>
        <end position="951"/>
    </location>
</feature>
<comment type="subcellular location">
    <subcellularLocation>
        <location evidence="1">Cytoplasm</location>
        <location evidence="1">Cytoskeleton</location>
        <location evidence="1">Microtubule organizing center</location>
    </subcellularLocation>
</comment>
<feature type="compositionally biased region" description="Basic and acidic residues" evidence="5">
    <location>
        <begin position="533"/>
        <end position="560"/>
    </location>
</feature>
<evidence type="ECO:0000256" key="2">
    <source>
        <dbReference type="ARBA" id="ARBA00022490"/>
    </source>
</evidence>
<evidence type="ECO:0000313" key="9">
    <source>
        <dbReference type="Proteomes" id="UP000631181"/>
    </source>
</evidence>
<accession>A0A8J8VZE1</accession>
<name>A0A8J8VZE1_9EURO</name>
<evidence type="ECO:0000256" key="5">
    <source>
        <dbReference type="SAM" id="MobiDB-lite"/>
    </source>
</evidence>
<evidence type="ECO:0000259" key="6">
    <source>
        <dbReference type="Pfam" id="PF06657"/>
    </source>
</evidence>
<feature type="compositionally biased region" description="Basic and acidic residues" evidence="5">
    <location>
        <begin position="185"/>
        <end position="215"/>
    </location>
</feature>
<dbReference type="AlphaFoldDB" id="A0A8J8VZE1"/>
<feature type="compositionally biased region" description="Acidic residues" evidence="5">
    <location>
        <begin position="39"/>
        <end position="48"/>
    </location>
</feature>
<dbReference type="PANTHER" id="PTHR19336:SF9">
    <property type="entry name" value="SPINDLE POLE BODY PROTEIN PPC89"/>
    <property type="match status" value="1"/>
</dbReference>
<dbReference type="EMBL" id="WIWV01000085">
    <property type="protein sequence ID" value="KAF7714422.1"/>
    <property type="molecule type" value="Genomic_DNA"/>
</dbReference>
<keyword evidence="9" id="KW-1185">Reference proteome</keyword>
<feature type="coiled-coil region" evidence="4">
    <location>
        <begin position="837"/>
        <end position="864"/>
    </location>
</feature>
<feature type="domain" description="PPC89 centrosome localisation" evidence="7">
    <location>
        <begin position="413"/>
        <end position="478"/>
    </location>
</feature>
<feature type="region of interest" description="Disordered" evidence="5">
    <location>
        <begin position="253"/>
        <end position="275"/>
    </location>
</feature>
<evidence type="ECO:0000256" key="3">
    <source>
        <dbReference type="ARBA" id="ARBA00023212"/>
    </source>
</evidence>
<keyword evidence="2" id="KW-0963">Cytoplasm</keyword>
<dbReference type="GO" id="GO:0005815">
    <property type="term" value="C:microtubule organizing center"/>
    <property type="evidence" value="ECO:0007669"/>
    <property type="project" value="UniProtKB-SubCell"/>
</dbReference>
<feature type="compositionally biased region" description="Acidic residues" evidence="5">
    <location>
        <begin position="69"/>
        <end position="78"/>
    </location>
</feature>
<feature type="region of interest" description="Disordered" evidence="5">
    <location>
        <begin position="167"/>
        <end position="229"/>
    </location>
</feature>
<dbReference type="Proteomes" id="UP000631181">
    <property type="component" value="Unassembled WGS sequence"/>
</dbReference>
<dbReference type="InterPro" id="IPR051756">
    <property type="entry name" value="Centrosomal_MT-associated"/>
</dbReference>
<feature type="region of interest" description="Disordered" evidence="5">
    <location>
        <begin position="483"/>
        <end position="602"/>
    </location>
</feature>
<evidence type="ECO:0000313" key="8">
    <source>
        <dbReference type="EMBL" id="KAF7714422.1"/>
    </source>
</evidence>
<feature type="coiled-coil region" evidence="4">
    <location>
        <begin position="350"/>
        <end position="430"/>
    </location>
</feature>
<feature type="compositionally biased region" description="Polar residues" evidence="5">
    <location>
        <begin position="495"/>
        <end position="515"/>
    </location>
</feature>
<dbReference type="InterPro" id="IPR025925">
    <property type="entry name" value="PPC89_CLD"/>
</dbReference>